<comment type="caution">
    <text evidence="2">The sequence shown here is derived from an EMBL/GenBank/DDBJ whole genome shotgun (WGS) entry which is preliminary data.</text>
</comment>
<dbReference type="SUPFAM" id="SSF53335">
    <property type="entry name" value="S-adenosyl-L-methionine-dependent methyltransferases"/>
    <property type="match status" value="1"/>
</dbReference>
<dbReference type="Proteomes" id="UP000027734">
    <property type="component" value="Unassembled WGS sequence"/>
</dbReference>
<gene>
    <name evidence="2" type="ORF">DSW25_05320</name>
</gene>
<evidence type="ECO:0000313" key="3">
    <source>
        <dbReference type="Proteomes" id="UP000027734"/>
    </source>
</evidence>
<reference evidence="2 3" key="1">
    <citation type="submission" date="2014-01" db="EMBL/GenBank/DDBJ databases">
        <title>Sulfitobacter donghicola JCM 14565 Genome Sequencing.</title>
        <authorList>
            <person name="Lai Q."/>
            <person name="Hong Z."/>
        </authorList>
    </citation>
    <scope>NUCLEOTIDE SEQUENCE [LARGE SCALE GENOMIC DNA]</scope>
    <source>
        <strain evidence="2 3">JCM 14565</strain>
    </source>
</reference>
<organism evidence="2 3">
    <name type="scientific">Sulfitobacter donghicola DSW-25 = KCTC 12864 = JCM 14565</name>
    <dbReference type="NCBI Taxonomy" id="1300350"/>
    <lineage>
        <taxon>Bacteria</taxon>
        <taxon>Pseudomonadati</taxon>
        <taxon>Pseudomonadota</taxon>
        <taxon>Alphaproteobacteria</taxon>
        <taxon>Rhodobacterales</taxon>
        <taxon>Roseobacteraceae</taxon>
        <taxon>Sulfitobacter</taxon>
    </lineage>
</organism>
<name>A0A073IBP5_9RHOB</name>
<keyword evidence="3" id="KW-1185">Reference proteome</keyword>
<feature type="region of interest" description="Disordered" evidence="1">
    <location>
        <begin position="1"/>
        <end position="26"/>
    </location>
</feature>
<sequence length="181" mass="20553">MSYQRRLHPNLHMETDSQIKQPSGRWGQRTAYTKAPNITDILAELKLGHRVTPVFAHRSYTWELQKMLRARPRPVFDLCYLDGGHSWDVSALGVFLADRLIRPGGLLVLDDLDWSIATSPAFQEGPETLGQFSSDEQQAKPVRLLWEEVLPDLGYSHFAIHPNLGWAIARKRDTKAVVPAD</sequence>
<evidence type="ECO:0000313" key="2">
    <source>
        <dbReference type="EMBL" id="KEJ87743.1"/>
    </source>
</evidence>
<dbReference type="AlphaFoldDB" id="A0A073IBP5"/>
<dbReference type="eggNOG" id="COG4122">
    <property type="taxonomic scope" value="Bacteria"/>
</dbReference>
<accession>A0A073IBP5</accession>
<evidence type="ECO:0000256" key="1">
    <source>
        <dbReference type="SAM" id="MobiDB-lite"/>
    </source>
</evidence>
<dbReference type="Gene3D" id="3.40.50.150">
    <property type="entry name" value="Vaccinia Virus protein VP39"/>
    <property type="match status" value="1"/>
</dbReference>
<protein>
    <recommendedName>
        <fullName evidence="4">Class I SAM-dependent methyltransferase</fullName>
    </recommendedName>
</protein>
<dbReference type="STRING" id="1300350.Z948_5"/>
<evidence type="ECO:0008006" key="4">
    <source>
        <dbReference type="Google" id="ProtNLM"/>
    </source>
</evidence>
<dbReference type="InterPro" id="IPR029063">
    <property type="entry name" value="SAM-dependent_MTases_sf"/>
</dbReference>
<proteinExistence type="predicted"/>
<dbReference type="EMBL" id="JAMC01000022">
    <property type="protein sequence ID" value="KEJ87743.1"/>
    <property type="molecule type" value="Genomic_DNA"/>
</dbReference>